<sequence length="287" mass="32000">MLDIECPPCLFFCPLYYKVNSSDVNDSQIYQETSELSRALSKKIFNFKGFLRRNAFVLLTLAAIVLEIQYFTFPGELLMRMLQMLVFPLITSSLISGMSSMDKKAFGKLGLQAVCYYTVTTLISVFIGIVLVGESHGNASAPPGGEVEAVQTVDAFLDLISLVNMFPSNIVEACFRKHSNLVLPSGNPLLDRRTDFEAERYTVTLLIAIRCLEENLNMDKRIYNMELDLASGIPQAGTVTMVIVLTSVGLPLEGISFIISIDWILDRLRTTTNVLADLEENKERLSN</sequence>
<accession>A0ACB9W8K0</accession>
<evidence type="ECO:0000313" key="2">
    <source>
        <dbReference type="Proteomes" id="UP001057452"/>
    </source>
</evidence>
<name>A0ACB9W8K0_CHAAC</name>
<reference evidence="1" key="1">
    <citation type="submission" date="2022-05" db="EMBL/GenBank/DDBJ databases">
        <title>Chromosome-level genome of Chaenocephalus aceratus.</title>
        <authorList>
            <person name="Park H."/>
        </authorList>
    </citation>
    <scope>NUCLEOTIDE SEQUENCE</scope>
    <source>
        <strain evidence="1">KU_202001</strain>
    </source>
</reference>
<proteinExistence type="predicted"/>
<dbReference type="EMBL" id="CM043801">
    <property type="protein sequence ID" value="KAI4809268.1"/>
    <property type="molecule type" value="Genomic_DNA"/>
</dbReference>
<gene>
    <name evidence="1" type="ORF">KUCAC02_018171</name>
</gene>
<keyword evidence="2" id="KW-1185">Reference proteome</keyword>
<organism evidence="1 2">
    <name type="scientific">Chaenocephalus aceratus</name>
    <name type="common">Blackfin icefish</name>
    <name type="synonym">Chaenichthys aceratus</name>
    <dbReference type="NCBI Taxonomy" id="36190"/>
    <lineage>
        <taxon>Eukaryota</taxon>
        <taxon>Metazoa</taxon>
        <taxon>Chordata</taxon>
        <taxon>Craniata</taxon>
        <taxon>Vertebrata</taxon>
        <taxon>Euteleostomi</taxon>
        <taxon>Actinopterygii</taxon>
        <taxon>Neopterygii</taxon>
        <taxon>Teleostei</taxon>
        <taxon>Neoteleostei</taxon>
        <taxon>Acanthomorphata</taxon>
        <taxon>Eupercaria</taxon>
        <taxon>Perciformes</taxon>
        <taxon>Notothenioidei</taxon>
        <taxon>Channichthyidae</taxon>
        <taxon>Chaenocephalus</taxon>
    </lineage>
</organism>
<evidence type="ECO:0000313" key="1">
    <source>
        <dbReference type="EMBL" id="KAI4809268.1"/>
    </source>
</evidence>
<dbReference type="Proteomes" id="UP001057452">
    <property type="component" value="Chromosome 17"/>
</dbReference>
<comment type="caution">
    <text evidence="1">The sequence shown here is derived from an EMBL/GenBank/DDBJ whole genome shotgun (WGS) entry which is preliminary data.</text>
</comment>
<protein>
    <submittedName>
        <fullName evidence="1">Uncharacterized protein</fullName>
    </submittedName>
</protein>